<evidence type="ECO:0000256" key="2">
    <source>
        <dbReference type="ARBA" id="ARBA00022540"/>
    </source>
</evidence>
<gene>
    <name evidence="9" type="primary">infB</name>
</gene>
<dbReference type="SUPFAM" id="SSF50447">
    <property type="entry name" value="Translation proteins"/>
    <property type="match status" value="2"/>
</dbReference>
<evidence type="ECO:0000256" key="6">
    <source>
        <dbReference type="ARBA" id="ARBA00025162"/>
    </source>
</evidence>
<evidence type="ECO:0000256" key="7">
    <source>
        <dbReference type="ARBA" id="ARBA00044105"/>
    </source>
</evidence>
<dbReference type="SUPFAM" id="SSF52156">
    <property type="entry name" value="Initiation factor IF2/eIF5b, domain 3"/>
    <property type="match status" value="1"/>
</dbReference>
<dbReference type="InterPro" id="IPR005225">
    <property type="entry name" value="Small_GTP-bd"/>
</dbReference>
<dbReference type="Pfam" id="PF22042">
    <property type="entry name" value="EF-G_D2"/>
    <property type="match status" value="1"/>
</dbReference>
<dbReference type="GO" id="GO:0003924">
    <property type="term" value="F:GTPase activity"/>
    <property type="evidence" value="ECO:0007669"/>
    <property type="project" value="InterPro"/>
</dbReference>
<accession>A0A1Z1M9B6</accession>
<dbReference type="Pfam" id="PF00009">
    <property type="entry name" value="GTP_EFTU"/>
    <property type="match status" value="1"/>
</dbReference>
<dbReference type="InterPro" id="IPR000795">
    <property type="entry name" value="T_Tr_GTP-bd_dom"/>
</dbReference>
<dbReference type="GeneID" id="33355946"/>
<dbReference type="InterPro" id="IPR000178">
    <property type="entry name" value="TF_IF2_bacterial-like"/>
</dbReference>
<dbReference type="PROSITE" id="PS51722">
    <property type="entry name" value="G_TR_2"/>
    <property type="match status" value="1"/>
</dbReference>
<evidence type="ECO:0000313" key="9">
    <source>
        <dbReference type="EMBL" id="ARW62697.1"/>
    </source>
</evidence>
<evidence type="ECO:0000256" key="1">
    <source>
        <dbReference type="ARBA" id="ARBA00007733"/>
    </source>
</evidence>
<geneLocation type="chloroplast" evidence="9"/>
<reference evidence="9" key="1">
    <citation type="journal article" date="2017" name="J. Phycol.">
        <title>Analysis of chloroplast genomes and a supermatrix inform reclassification of the Rhodomelaceae (Rhodophyta).</title>
        <authorList>
            <person name="Diaz-Tapia P."/>
            <person name="Maggs C.A."/>
            <person name="West J.A."/>
            <person name="Verbruggen H."/>
        </authorList>
    </citation>
    <scope>NUCLEOTIDE SEQUENCE</scope>
    <source>
        <strain evidence="9">PD508</strain>
    </source>
</reference>
<dbReference type="CDD" id="cd03702">
    <property type="entry name" value="IF2_mtIF2_II"/>
    <property type="match status" value="1"/>
</dbReference>
<keyword evidence="4" id="KW-0648">Protein biosynthesis</keyword>
<dbReference type="Pfam" id="PF11987">
    <property type="entry name" value="IF-2"/>
    <property type="match status" value="1"/>
</dbReference>
<dbReference type="AlphaFoldDB" id="A0A1Z1M9B6"/>
<dbReference type="PRINTS" id="PR00315">
    <property type="entry name" value="ELONGATNFCT"/>
</dbReference>
<dbReference type="FunFam" id="3.40.50.10050:FF:000001">
    <property type="entry name" value="Translation initiation factor IF-2"/>
    <property type="match status" value="1"/>
</dbReference>
<keyword evidence="2 9" id="KW-0396">Initiation factor</keyword>
<dbReference type="InterPro" id="IPR006847">
    <property type="entry name" value="IF2_N"/>
</dbReference>
<dbReference type="CDD" id="cd03692">
    <property type="entry name" value="mtIF2_IVc"/>
    <property type="match status" value="1"/>
</dbReference>
<dbReference type="InterPro" id="IPR036925">
    <property type="entry name" value="TIF_IF2_dom3_sf"/>
</dbReference>
<dbReference type="Gene3D" id="3.40.50.300">
    <property type="entry name" value="P-loop containing nucleotide triphosphate hydrolases"/>
    <property type="match status" value="1"/>
</dbReference>
<dbReference type="EMBL" id="MF101424">
    <property type="protein sequence ID" value="ARW62697.1"/>
    <property type="molecule type" value="Genomic_DNA"/>
</dbReference>
<dbReference type="InterPro" id="IPR015760">
    <property type="entry name" value="TIF_IF2"/>
</dbReference>
<evidence type="ECO:0000256" key="4">
    <source>
        <dbReference type="ARBA" id="ARBA00022917"/>
    </source>
</evidence>
<dbReference type="NCBIfam" id="TIGR00487">
    <property type="entry name" value="IF-2"/>
    <property type="match status" value="1"/>
</dbReference>
<dbReference type="Gene3D" id="3.40.50.10050">
    <property type="entry name" value="Translation initiation factor IF- 2, domain 3"/>
    <property type="match status" value="1"/>
</dbReference>
<evidence type="ECO:0000256" key="5">
    <source>
        <dbReference type="ARBA" id="ARBA00023134"/>
    </source>
</evidence>
<dbReference type="GO" id="GO:0005525">
    <property type="term" value="F:GTP binding"/>
    <property type="evidence" value="ECO:0007669"/>
    <property type="project" value="UniProtKB-KW"/>
</dbReference>
<keyword evidence="5" id="KW-0342">GTP-binding</keyword>
<feature type="domain" description="Tr-type G" evidence="8">
    <location>
        <begin position="262"/>
        <end position="435"/>
    </location>
</feature>
<protein>
    <recommendedName>
        <fullName evidence="7">Translation initiation factor IF-2, chloroplastic</fullName>
    </recommendedName>
</protein>
<dbReference type="RefSeq" id="YP_009394135.1">
    <property type="nucleotide sequence ID" value="NC_035271.1"/>
</dbReference>
<name>A0A1Z1M9B6_RHOCN</name>
<dbReference type="Pfam" id="PF04760">
    <property type="entry name" value="IF2_N"/>
    <property type="match status" value="1"/>
</dbReference>
<dbReference type="InterPro" id="IPR027417">
    <property type="entry name" value="P-loop_NTPase"/>
</dbReference>
<proteinExistence type="inferred from homology"/>
<dbReference type="InterPro" id="IPR023115">
    <property type="entry name" value="TIF_IF2_dom3"/>
</dbReference>
<organism evidence="9">
    <name type="scientific">Rhodomela confervoides</name>
    <name type="common">Red alga</name>
    <dbReference type="NCBI Taxonomy" id="35163"/>
    <lineage>
        <taxon>Eukaryota</taxon>
        <taxon>Rhodophyta</taxon>
        <taxon>Florideophyceae</taxon>
        <taxon>Rhodymeniophycidae</taxon>
        <taxon>Ceramiales</taxon>
        <taxon>Rhodomelaceae</taxon>
        <taxon>Rhodomela</taxon>
    </lineage>
</organism>
<dbReference type="GO" id="GO:0003743">
    <property type="term" value="F:translation initiation factor activity"/>
    <property type="evidence" value="ECO:0007669"/>
    <property type="project" value="UniProtKB-KW"/>
</dbReference>
<sequence length="760" mass="85075">MVNTFSKTFQLLHSNLKIISISNSFSSLEYSDIILNLTEPKLLDFINLTSAHSSSVVKVKNIASDIIDTKTTSSHKFDKKYKNNSHVQDITEIKKNKNKLIKKKRKNSNNIENEEIFVDTQNSLLSQEPLIVSSLKSPKPNSRYKKKQKLKTEPLKIDNNLSNILDSSNYEVRNDGLSKDILFYHPVSLQELSLKMDIPEAEIITYLFLNKSISATRNQVLDFSMASNIAKQYGFQLLKLDIEHSSSNKILQPTVDQSHQAQRSPVITILGHVDHGKTTLLDSILKTNLAQKEYGGITQAISGYEIEWCYNSKTYKLMFLDTPGHESFKSMRLRSAQVTDIVLLVIAADDGLKPQTVESINYIKEMALSFIVVITKVDKALDNIEKIKQDLSSYGLLTQESGGETIIVEVSAAVDKNIDLLLSKICIFSEAKNLVANFNQLANGTILEAYLDKKQGPVANLIVQNGSIKLGNLIATANVLGKVKSITSLSNNRVSSSGPSSIVQILGFTAVPQAGLSFQVFNNEKEAKNYCLKYSDNENFNKSLKLLNTRISLDTNAGVKQFKLILKTDTQGSLEAIIDLLFNIAQSKVQINLISANVGNITNTDIELANTTNAAILAFNLNSSFQVDNLVKKHKIIFKSFNIIYDLFDYVKQTMLDLIEPEYDRIFIGHAYVQTVFNMNKGFVAGCLVDEGKLTRMCYIKVSRKGNLVYEGFITSLKRMKNDVDEIVAINECGLMSDYKLWEQSDTIDAYELVSKEKTL</sequence>
<dbReference type="FunFam" id="3.40.50.300:FF:000019">
    <property type="entry name" value="Translation initiation factor IF-2"/>
    <property type="match status" value="1"/>
</dbReference>
<dbReference type="PANTHER" id="PTHR43381">
    <property type="entry name" value="TRANSLATION INITIATION FACTOR IF-2-RELATED"/>
    <property type="match status" value="1"/>
</dbReference>
<comment type="similarity">
    <text evidence="1">Belongs to the TRAFAC class translation factor GTPase superfamily. Classic translation factor GTPase family. IF-2 subfamily.</text>
</comment>
<dbReference type="InterPro" id="IPR053905">
    <property type="entry name" value="EF-G-like_DII"/>
</dbReference>
<comment type="function">
    <text evidence="6">One of the essential components for the initiation of protein synthesis. Protects formylmethionyl-tRNA from spontaneous hydrolysis and promotes its binding to the 30S ribosomal subunits. Also involved in the hydrolysis of GTP during the formation of the 70S ribosomal complex.</text>
</comment>
<keyword evidence="9" id="KW-0934">Plastid</keyword>
<evidence type="ECO:0000259" key="8">
    <source>
        <dbReference type="PROSITE" id="PS51722"/>
    </source>
</evidence>
<dbReference type="NCBIfam" id="TIGR00231">
    <property type="entry name" value="small_GTP"/>
    <property type="match status" value="1"/>
</dbReference>
<dbReference type="InterPro" id="IPR044145">
    <property type="entry name" value="IF2_II"/>
</dbReference>
<keyword evidence="9" id="KW-0150">Chloroplast</keyword>
<dbReference type="PANTHER" id="PTHR43381:SF5">
    <property type="entry name" value="TR-TYPE G DOMAIN-CONTAINING PROTEIN"/>
    <property type="match status" value="1"/>
</dbReference>
<dbReference type="CDD" id="cd01887">
    <property type="entry name" value="IF2_eIF5B"/>
    <property type="match status" value="1"/>
</dbReference>
<dbReference type="GO" id="GO:0005829">
    <property type="term" value="C:cytosol"/>
    <property type="evidence" value="ECO:0007669"/>
    <property type="project" value="TreeGrafter"/>
</dbReference>
<dbReference type="FunFam" id="2.40.30.10:FF:000008">
    <property type="entry name" value="Translation initiation factor IF-2"/>
    <property type="match status" value="1"/>
</dbReference>
<dbReference type="InterPro" id="IPR009000">
    <property type="entry name" value="Transl_B-barrel_sf"/>
</dbReference>
<evidence type="ECO:0000256" key="3">
    <source>
        <dbReference type="ARBA" id="ARBA00022741"/>
    </source>
</evidence>
<dbReference type="Gene3D" id="2.40.30.10">
    <property type="entry name" value="Translation factors"/>
    <property type="match status" value="2"/>
</dbReference>
<keyword evidence="3" id="KW-0547">Nucleotide-binding</keyword>
<dbReference type="SUPFAM" id="SSF52540">
    <property type="entry name" value="P-loop containing nucleoside triphosphate hydrolases"/>
    <property type="match status" value="1"/>
</dbReference>